<name>A0A9W8URL0_AKAMU</name>
<organism evidence="1 2">
    <name type="scientific">Akanthomyces muscarius</name>
    <name type="common">Entomopathogenic fungus</name>
    <name type="synonym">Lecanicillium muscarium</name>
    <dbReference type="NCBI Taxonomy" id="2231603"/>
    <lineage>
        <taxon>Eukaryota</taxon>
        <taxon>Fungi</taxon>
        <taxon>Dikarya</taxon>
        <taxon>Ascomycota</taxon>
        <taxon>Pezizomycotina</taxon>
        <taxon>Sordariomycetes</taxon>
        <taxon>Hypocreomycetidae</taxon>
        <taxon>Hypocreales</taxon>
        <taxon>Cordycipitaceae</taxon>
        <taxon>Akanthomyces</taxon>
    </lineage>
</organism>
<keyword evidence="2" id="KW-1185">Reference proteome</keyword>
<dbReference type="Proteomes" id="UP001144673">
    <property type="component" value="Chromosome 1"/>
</dbReference>
<comment type="caution">
    <text evidence="1">The sequence shown here is derived from an EMBL/GenBank/DDBJ whole genome shotgun (WGS) entry which is preliminary data.</text>
</comment>
<evidence type="ECO:0000313" key="1">
    <source>
        <dbReference type="EMBL" id="KAJ4164891.1"/>
    </source>
</evidence>
<gene>
    <name evidence="1" type="ORF">LMH87_006545</name>
</gene>
<dbReference type="KEGG" id="amus:LMH87_006545"/>
<evidence type="ECO:0000313" key="2">
    <source>
        <dbReference type="Proteomes" id="UP001144673"/>
    </source>
</evidence>
<dbReference type="GeneID" id="80893704"/>
<proteinExistence type="predicted"/>
<sequence length="282" mass="31780">MARPRRPALKLGAYSNARLPSPSYHCSIQSLKSHHAMRDNLNSRRSASDYCRVARFFCSCRVARFFCSCLRNPSHQLQLGPHYDESINNIRLHQTAVDQQQIQDLSCVLFLVLGKPCSSYTSATFLHVKCNGFLPGSRRNSSKTVAHWRASMLGHLENGSLSCPTNSIIPAGIAPPKVKAIAWLRTVQFIVVHGVEHIWKRLQSAFCIGVERADHSIKTPHVPSFFTTRCHNGDEHNSQLLHQFCQHGQTDFYSTIPHRRGMTDWRQQGPVQRAFSPVGILG</sequence>
<reference evidence="1" key="1">
    <citation type="journal article" date="2023" name="Access Microbiol">
        <title>De-novo genome assembly for Akanthomyces muscarius, a biocontrol agent of insect agricultural pests.</title>
        <authorList>
            <person name="Erdos Z."/>
            <person name="Studholme D.J."/>
            <person name="Raymond B."/>
            <person name="Sharma M."/>
        </authorList>
    </citation>
    <scope>NUCLEOTIDE SEQUENCE</scope>
    <source>
        <strain evidence="1">Ve6</strain>
    </source>
</reference>
<dbReference type="RefSeq" id="XP_056059806.1">
    <property type="nucleotide sequence ID" value="XM_056204450.1"/>
</dbReference>
<protein>
    <submittedName>
        <fullName evidence="1">Uncharacterized protein</fullName>
    </submittedName>
</protein>
<dbReference type="EMBL" id="JAJHUN010000001">
    <property type="protein sequence ID" value="KAJ4164891.1"/>
    <property type="molecule type" value="Genomic_DNA"/>
</dbReference>
<accession>A0A9W8URL0</accession>
<dbReference type="AlphaFoldDB" id="A0A9W8URL0"/>